<evidence type="ECO:0000313" key="7">
    <source>
        <dbReference type="EMBL" id="MFD1784707.1"/>
    </source>
</evidence>
<comment type="function">
    <text evidence="1">Is involved in generating a small heat-stable compound (Nod), an acylated oligomer of N-acetylglucosamine, that stimulates mitosis in various plant protoplasts.</text>
</comment>
<evidence type="ECO:0000256" key="5">
    <source>
        <dbReference type="ARBA" id="ARBA00032976"/>
    </source>
</evidence>
<keyword evidence="4" id="KW-0732">Signal</keyword>
<gene>
    <name evidence="7" type="ORF">ACFSC0_14985</name>
</gene>
<accession>A0ABW4N3M1</accession>
<dbReference type="Proteomes" id="UP001597237">
    <property type="component" value="Unassembled WGS sequence"/>
</dbReference>
<dbReference type="CDD" id="cd10967">
    <property type="entry name" value="CE4_GLA_like_6s"/>
    <property type="match status" value="1"/>
</dbReference>
<comment type="similarity">
    <text evidence="2">Belongs to the polysaccharide deacetylase family.</text>
</comment>
<evidence type="ECO:0000259" key="6">
    <source>
        <dbReference type="PROSITE" id="PS51677"/>
    </source>
</evidence>
<dbReference type="EMBL" id="JBHUEY010000006">
    <property type="protein sequence ID" value="MFD1784707.1"/>
    <property type="molecule type" value="Genomic_DNA"/>
</dbReference>
<evidence type="ECO:0000256" key="4">
    <source>
        <dbReference type="ARBA" id="ARBA00022729"/>
    </source>
</evidence>
<keyword evidence="8" id="KW-1185">Reference proteome</keyword>
<dbReference type="Pfam" id="PF01522">
    <property type="entry name" value="Polysacc_deac_1"/>
    <property type="match status" value="1"/>
</dbReference>
<protein>
    <recommendedName>
        <fullName evidence="3">Chitooligosaccharide deacetylase</fullName>
    </recommendedName>
    <alternativeName>
        <fullName evidence="5">Nodulation protein B</fullName>
    </alternativeName>
</protein>
<dbReference type="GO" id="GO:0016787">
    <property type="term" value="F:hydrolase activity"/>
    <property type="evidence" value="ECO:0007669"/>
    <property type="project" value="UniProtKB-KW"/>
</dbReference>
<dbReference type="PROSITE" id="PS51677">
    <property type="entry name" value="NODB"/>
    <property type="match status" value="1"/>
</dbReference>
<name>A0ABW4N3M1_9CAUL</name>
<organism evidence="7 8">
    <name type="scientific">Phenylobacterium terrae</name>
    <dbReference type="NCBI Taxonomy" id="2665495"/>
    <lineage>
        <taxon>Bacteria</taxon>
        <taxon>Pseudomonadati</taxon>
        <taxon>Pseudomonadota</taxon>
        <taxon>Alphaproteobacteria</taxon>
        <taxon>Caulobacterales</taxon>
        <taxon>Caulobacteraceae</taxon>
        <taxon>Phenylobacterium</taxon>
    </lineage>
</organism>
<evidence type="ECO:0000313" key="8">
    <source>
        <dbReference type="Proteomes" id="UP001597237"/>
    </source>
</evidence>
<dbReference type="RefSeq" id="WP_377280846.1">
    <property type="nucleotide sequence ID" value="NZ_JBHRSI010000002.1"/>
</dbReference>
<reference evidence="8" key="1">
    <citation type="journal article" date="2019" name="Int. J. Syst. Evol. Microbiol.">
        <title>The Global Catalogue of Microorganisms (GCM) 10K type strain sequencing project: providing services to taxonomists for standard genome sequencing and annotation.</title>
        <authorList>
            <consortium name="The Broad Institute Genomics Platform"/>
            <consortium name="The Broad Institute Genome Sequencing Center for Infectious Disease"/>
            <person name="Wu L."/>
            <person name="Ma J."/>
        </authorList>
    </citation>
    <scope>NUCLEOTIDE SEQUENCE [LARGE SCALE GENOMIC DNA]</scope>
    <source>
        <strain evidence="8">DFY28</strain>
    </source>
</reference>
<evidence type="ECO:0000256" key="1">
    <source>
        <dbReference type="ARBA" id="ARBA00003236"/>
    </source>
</evidence>
<feature type="domain" description="NodB homology" evidence="6">
    <location>
        <begin position="34"/>
        <end position="250"/>
    </location>
</feature>
<dbReference type="PANTHER" id="PTHR34216:SF11">
    <property type="entry name" value="CHITOOLIGOSACCHARIDE DEACETYLASE"/>
    <property type="match status" value="1"/>
</dbReference>
<dbReference type="Gene3D" id="3.20.20.370">
    <property type="entry name" value="Glycoside hydrolase/deacetylase"/>
    <property type="match status" value="1"/>
</dbReference>
<comment type="caution">
    <text evidence="7">The sequence shown here is derived from an EMBL/GenBank/DDBJ whole genome shotgun (WGS) entry which is preliminary data.</text>
</comment>
<dbReference type="SUPFAM" id="SSF88713">
    <property type="entry name" value="Glycoside hydrolase/deacetylase"/>
    <property type="match status" value="1"/>
</dbReference>
<dbReference type="InterPro" id="IPR011330">
    <property type="entry name" value="Glyco_hydro/deAcase_b/a-brl"/>
</dbReference>
<dbReference type="InterPro" id="IPR051398">
    <property type="entry name" value="Polysacch_Deacetylase"/>
</dbReference>
<evidence type="ECO:0000256" key="3">
    <source>
        <dbReference type="ARBA" id="ARBA00020071"/>
    </source>
</evidence>
<proteinExistence type="inferred from homology"/>
<evidence type="ECO:0000256" key="2">
    <source>
        <dbReference type="ARBA" id="ARBA00010973"/>
    </source>
</evidence>
<dbReference type="PANTHER" id="PTHR34216">
    <property type="match status" value="1"/>
</dbReference>
<dbReference type="InterPro" id="IPR002509">
    <property type="entry name" value="NODB_dom"/>
</dbReference>
<keyword evidence="7" id="KW-0378">Hydrolase</keyword>
<sequence length="250" mass="26573">MEAYRADASLGGKLRRRLVRGAHRRPLGAAPERPMVSFTFDDAPASAARTGAELLEARGLKGAYYVSAGLAGSEGPMGRYAEPDDYRRLAGAGHEIGCHTYSHLDCGRAAGHAALSEAVRNAEQLEAWDIPFPATFAYPYGDVAAGPKAILAARFRLLRALHPGLVEKGCDLNQAPAVGIEGPDGEASARRWLDKARARKAWLILYTHDVQDSPSKWGCTPKALAGLIDAAVDGGFEVVTVAEGVRRLAG</sequence>